<feature type="binding site" evidence="14">
    <location>
        <position position="56"/>
    </location>
    <ligand>
        <name>ATP</name>
        <dbReference type="ChEBI" id="CHEBI:30616"/>
    </ligand>
</feature>
<dbReference type="PANTHER" id="PTHR46716">
    <property type="entry name" value="MITOGEN-ACTIVATED PROTEIN KINASE KINASE KINASE 7"/>
    <property type="match status" value="1"/>
</dbReference>
<evidence type="ECO:0000256" key="3">
    <source>
        <dbReference type="ARBA" id="ARBA00012406"/>
    </source>
</evidence>
<dbReference type="Pfam" id="PF07714">
    <property type="entry name" value="PK_Tyr_Ser-Thr"/>
    <property type="match status" value="1"/>
</dbReference>
<dbReference type="PROSITE" id="PS00108">
    <property type="entry name" value="PROTEIN_KINASE_ST"/>
    <property type="match status" value="1"/>
</dbReference>
<dbReference type="InterPro" id="IPR008271">
    <property type="entry name" value="Ser/Thr_kinase_AS"/>
</dbReference>
<evidence type="ECO:0000313" key="18">
    <source>
        <dbReference type="Proteomes" id="UP000291343"/>
    </source>
</evidence>
<dbReference type="GO" id="GO:0009893">
    <property type="term" value="P:positive regulation of metabolic process"/>
    <property type="evidence" value="ECO:0007669"/>
    <property type="project" value="UniProtKB-ARBA"/>
</dbReference>
<feature type="region of interest" description="Disordered" evidence="15">
    <location>
        <begin position="520"/>
        <end position="572"/>
    </location>
</feature>
<dbReference type="EC" id="2.7.11.25" evidence="3"/>
<organism evidence="17 18">
    <name type="scientific">Laodelphax striatellus</name>
    <name type="common">Small brown planthopper</name>
    <name type="synonym">Delphax striatella</name>
    <dbReference type="NCBI Taxonomy" id="195883"/>
    <lineage>
        <taxon>Eukaryota</taxon>
        <taxon>Metazoa</taxon>
        <taxon>Ecdysozoa</taxon>
        <taxon>Arthropoda</taxon>
        <taxon>Hexapoda</taxon>
        <taxon>Insecta</taxon>
        <taxon>Pterygota</taxon>
        <taxon>Neoptera</taxon>
        <taxon>Paraneoptera</taxon>
        <taxon>Hemiptera</taxon>
        <taxon>Auchenorrhyncha</taxon>
        <taxon>Fulgoroidea</taxon>
        <taxon>Delphacidae</taxon>
        <taxon>Criomorphinae</taxon>
        <taxon>Laodelphax</taxon>
    </lineage>
</organism>
<evidence type="ECO:0000256" key="2">
    <source>
        <dbReference type="ARBA" id="ARBA00006529"/>
    </source>
</evidence>
<evidence type="ECO:0000256" key="7">
    <source>
        <dbReference type="ARBA" id="ARBA00022723"/>
    </source>
</evidence>
<dbReference type="PROSITE" id="PS00107">
    <property type="entry name" value="PROTEIN_KINASE_ATP"/>
    <property type="match status" value="1"/>
</dbReference>
<dbReference type="GO" id="GO:0006955">
    <property type="term" value="P:immune response"/>
    <property type="evidence" value="ECO:0007669"/>
    <property type="project" value="TreeGrafter"/>
</dbReference>
<dbReference type="OrthoDB" id="10261027at2759"/>
<comment type="catalytic activity">
    <reaction evidence="13">
        <text>L-seryl-[protein] + ATP = O-phospho-L-seryl-[protein] + ADP + H(+)</text>
        <dbReference type="Rhea" id="RHEA:17989"/>
        <dbReference type="Rhea" id="RHEA-COMP:9863"/>
        <dbReference type="Rhea" id="RHEA-COMP:11604"/>
        <dbReference type="ChEBI" id="CHEBI:15378"/>
        <dbReference type="ChEBI" id="CHEBI:29999"/>
        <dbReference type="ChEBI" id="CHEBI:30616"/>
        <dbReference type="ChEBI" id="CHEBI:83421"/>
        <dbReference type="ChEBI" id="CHEBI:456216"/>
        <dbReference type="EC" id="2.7.11.25"/>
    </reaction>
</comment>
<keyword evidence="9" id="KW-0418">Kinase</keyword>
<evidence type="ECO:0000256" key="4">
    <source>
        <dbReference type="ARBA" id="ARBA00017660"/>
    </source>
</evidence>
<dbReference type="Gene3D" id="3.30.200.20">
    <property type="entry name" value="Phosphorylase Kinase, domain 1"/>
    <property type="match status" value="1"/>
</dbReference>
<evidence type="ECO:0000256" key="13">
    <source>
        <dbReference type="ARBA" id="ARBA00048329"/>
    </source>
</evidence>
<protein>
    <recommendedName>
        <fullName evidence="4">Mitogen-activated protein kinase kinase kinase 7</fullName>
        <ecNumber evidence="3">2.7.11.25</ecNumber>
    </recommendedName>
</protein>
<dbReference type="PROSITE" id="PS50011">
    <property type="entry name" value="PROTEIN_KINASE_DOM"/>
    <property type="match status" value="1"/>
</dbReference>
<evidence type="ECO:0000256" key="6">
    <source>
        <dbReference type="ARBA" id="ARBA00022679"/>
    </source>
</evidence>
<keyword evidence="10 14" id="KW-0067">ATP-binding</keyword>
<dbReference type="InterPro" id="IPR011009">
    <property type="entry name" value="Kinase-like_dom_sf"/>
</dbReference>
<keyword evidence="11" id="KW-0460">Magnesium</keyword>
<dbReference type="FunCoup" id="A0A482XPA7">
    <property type="interactions" value="1963"/>
</dbReference>
<dbReference type="GO" id="GO:0006950">
    <property type="term" value="P:response to stress"/>
    <property type="evidence" value="ECO:0007669"/>
    <property type="project" value="UniProtKB-ARBA"/>
</dbReference>
<proteinExistence type="inferred from homology"/>
<dbReference type="GO" id="GO:0046872">
    <property type="term" value="F:metal ion binding"/>
    <property type="evidence" value="ECO:0007669"/>
    <property type="project" value="UniProtKB-KW"/>
</dbReference>
<feature type="compositionally biased region" description="Basic and acidic residues" evidence="15">
    <location>
        <begin position="520"/>
        <end position="535"/>
    </location>
</feature>
<dbReference type="EMBL" id="QKKF02004629">
    <property type="protein sequence ID" value="RZF47238.1"/>
    <property type="molecule type" value="Genomic_DNA"/>
</dbReference>
<sequence length="572" mass="64333">MASRGLFEGAPLYVEEIDVNEIEEYNFNGRKDCVIGRGSFGEVRRCLWRGKIVAVKYIDSELEKVTPVAAEVRQLSRVRHPNIVTLYGACSDVQRICLVMEYAECGSLYDVLHGKPLRKYTAGHAMSWALQCAKGVAYLHSMKPKPVIHRDLKPPNLLLVSGGTVLKICDFGTACDKTSYMTNNKGSAAWMAPEVFETTKYTEKCDVFSWGIILWEVLSRRKPFDDINGSPYCILWAVHCGKRPPLIDGCPKPIEKLYTSCWDGEASNRPSMETVVRLMTQLFSFFSGHDQLIDEFEEASDFDDRAEVQVPSDDTDTTNKELDSYFDYVRNSDSSTNNGSTFKTNDTLNESYSKVLKLHVDPIDGWDTYNNGKVEDTNNNSEEVLVQAGTGLDIPVTKSPVINSLPENKNCTKGGSSVDDDLTDCYLMLDPQLQPVPPDDSCQQSMQIFQEHKNLAQEYFKVTTQIAYLSNHMKELAERLSLTAEDQESLTAQEDEEVRKLESEKESLVQLHRNLTRQLELLKGRRGEQRADDSQRTNAQMEDGGGGGGWVYVPNHPNIPHSHPHPPNPHPT</sequence>
<evidence type="ECO:0000256" key="14">
    <source>
        <dbReference type="PROSITE-ProRule" id="PRU10141"/>
    </source>
</evidence>
<comment type="similarity">
    <text evidence="2">Belongs to the protein kinase superfamily. STE Ser/Thr protein kinase family. MAP kinase kinase kinase subfamily.</text>
</comment>
<comment type="caution">
    <text evidence="17">The sequence shown here is derived from an EMBL/GenBank/DDBJ whole genome shotgun (WGS) entry which is preliminary data.</text>
</comment>
<dbReference type="STRING" id="195883.A0A482XPA7"/>
<feature type="domain" description="Protein kinase" evidence="16">
    <location>
        <begin position="29"/>
        <end position="286"/>
    </location>
</feature>
<evidence type="ECO:0000256" key="10">
    <source>
        <dbReference type="ARBA" id="ARBA00022840"/>
    </source>
</evidence>
<dbReference type="SMR" id="A0A482XPA7"/>
<evidence type="ECO:0000256" key="15">
    <source>
        <dbReference type="SAM" id="MobiDB-lite"/>
    </source>
</evidence>
<dbReference type="Gene3D" id="1.10.510.10">
    <property type="entry name" value="Transferase(Phosphotransferase) domain 1"/>
    <property type="match status" value="1"/>
</dbReference>
<dbReference type="GO" id="GO:0019899">
    <property type="term" value="F:enzyme binding"/>
    <property type="evidence" value="ECO:0007669"/>
    <property type="project" value="UniProtKB-ARBA"/>
</dbReference>
<dbReference type="Proteomes" id="UP000291343">
    <property type="component" value="Unassembled WGS sequence"/>
</dbReference>
<name>A0A482XPA7_LAOST</name>
<dbReference type="FunFam" id="1.10.510.10:FF:000143">
    <property type="entry name" value="Mitogen-activated protein kinase kinase kinase 7"/>
    <property type="match status" value="1"/>
</dbReference>
<keyword evidence="6" id="KW-0808">Transferase</keyword>
<dbReference type="GO" id="GO:0043123">
    <property type="term" value="P:positive regulation of canonical NF-kappaB signal transduction"/>
    <property type="evidence" value="ECO:0007669"/>
    <property type="project" value="TreeGrafter"/>
</dbReference>
<evidence type="ECO:0000256" key="8">
    <source>
        <dbReference type="ARBA" id="ARBA00022741"/>
    </source>
</evidence>
<comment type="catalytic activity">
    <reaction evidence="12">
        <text>L-threonyl-[protein] + ATP = O-phospho-L-threonyl-[protein] + ADP + H(+)</text>
        <dbReference type="Rhea" id="RHEA:46608"/>
        <dbReference type="Rhea" id="RHEA-COMP:11060"/>
        <dbReference type="Rhea" id="RHEA-COMP:11605"/>
        <dbReference type="ChEBI" id="CHEBI:15378"/>
        <dbReference type="ChEBI" id="CHEBI:30013"/>
        <dbReference type="ChEBI" id="CHEBI:30616"/>
        <dbReference type="ChEBI" id="CHEBI:61977"/>
        <dbReference type="ChEBI" id="CHEBI:456216"/>
        <dbReference type="EC" id="2.7.11.25"/>
    </reaction>
</comment>
<keyword evidence="8 14" id="KW-0547">Nucleotide-binding</keyword>
<comment type="cofactor">
    <cofactor evidence="1">
        <name>Mg(2+)</name>
        <dbReference type="ChEBI" id="CHEBI:18420"/>
    </cofactor>
</comment>
<dbReference type="AlphaFoldDB" id="A0A482XPA7"/>
<keyword evidence="5" id="KW-0723">Serine/threonine-protein kinase</keyword>
<reference evidence="17 18" key="1">
    <citation type="journal article" date="2017" name="Gigascience">
        <title>Genome sequence of the small brown planthopper, Laodelphax striatellus.</title>
        <authorList>
            <person name="Zhu J."/>
            <person name="Jiang F."/>
            <person name="Wang X."/>
            <person name="Yang P."/>
            <person name="Bao Y."/>
            <person name="Zhao W."/>
            <person name="Wang W."/>
            <person name="Lu H."/>
            <person name="Wang Q."/>
            <person name="Cui N."/>
            <person name="Li J."/>
            <person name="Chen X."/>
            <person name="Luo L."/>
            <person name="Yu J."/>
            <person name="Kang L."/>
            <person name="Cui F."/>
        </authorList>
    </citation>
    <scope>NUCLEOTIDE SEQUENCE [LARGE SCALE GENOMIC DNA]</scope>
    <source>
        <strain evidence="17">Lst14</strain>
    </source>
</reference>
<dbReference type="InterPro" id="IPR001245">
    <property type="entry name" value="Ser-Thr/Tyr_kinase_cat_dom"/>
</dbReference>
<evidence type="ECO:0000256" key="11">
    <source>
        <dbReference type="ARBA" id="ARBA00022842"/>
    </source>
</evidence>
<evidence type="ECO:0000256" key="5">
    <source>
        <dbReference type="ARBA" id="ARBA00022527"/>
    </source>
</evidence>
<gene>
    <name evidence="17" type="ORF">LSTR_LSTR004947</name>
</gene>
<dbReference type="GO" id="GO:0004709">
    <property type="term" value="F:MAP kinase kinase kinase activity"/>
    <property type="evidence" value="ECO:0007669"/>
    <property type="project" value="UniProtKB-EC"/>
</dbReference>
<dbReference type="InterPro" id="IPR017441">
    <property type="entry name" value="Protein_kinase_ATP_BS"/>
</dbReference>
<dbReference type="PANTHER" id="PTHR46716:SF1">
    <property type="entry name" value="MITOGEN-ACTIVATED PROTEIN KINASE KINASE KINASE 7"/>
    <property type="match status" value="1"/>
</dbReference>
<keyword evidence="7" id="KW-0479">Metal-binding</keyword>
<evidence type="ECO:0000259" key="16">
    <source>
        <dbReference type="PROSITE" id="PS50011"/>
    </source>
</evidence>
<dbReference type="GO" id="GO:0043410">
    <property type="term" value="P:positive regulation of MAPK cascade"/>
    <property type="evidence" value="ECO:0007669"/>
    <property type="project" value="UniProtKB-ARBA"/>
</dbReference>
<evidence type="ECO:0000313" key="17">
    <source>
        <dbReference type="EMBL" id="RZF47238.1"/>
    </source>
</evidence>
<dbReference type="GO" id="GO:0005524">
    <property type="term" value="F:ATP binding"/>
    <property type="evidence" value="ECO:0007669"/>
    <property type="project" value="UniProtKB-UniRule"/>
</dbReference>
<evidence type="ECO:0000256" key="9">
    <source>
        <dbReference type="ARBA" id="ARBA00022777"/>
    </source>
</evidence>
<dbReference type="PRINTS" id="PR00109">
    <property type="entry name" value="TYRKINASE"/>
</dbReference>
<keyword evidence="18" id="KW-1185">Reference proteome</keyword>
<dbReference type="InParanoid" id="A0A482XPA7"/>
<dbReference type="CDD" id="cd14058">
    <property type="entry name" value="STKc_TAK1"/>
    <property type="match status" value="1"/>
</dbReference>
<dbReference type="GO" id="GO:0007254">
    <property type="term" value="P:JNK cascade"/>
    <property type="evidence" value="ECO:0007669"/>
    <property type="project" value="TreeGrafter"/>
</dbReference>
<dbReference type="InterPro" id="IPR000719">
    <property type="entry name" value="Prot_kinase_dom"/>
</dbReference>
<dbReference type="SMART" id="SM00220">
    <property type="entry name" value="S_TKc"/>
    <property type="match status" value="1"/>
</dbReference>
<accession>A0A482XPA7</accession>
<evidence type="ECO:0000256" key="12">
    <source>
        <dbReference type="ARBA" id="ARBA00047559"/>
    </source>
</evidence>
<evidence type="ECO:0000256" key="1">
    <source>
        <dbReference type="ARBA" id="ARBA00001946"/>
    </source>
</evidence>
<dbReference type="SUPFAM" id="SSF56112">
    <property type="entry name" value="Protein kinase-like (PK-like)"/>
    <property type="match status" value="1"/>
</dbReference>